<reference evidence="2 3" key="1">
    <citation type="submission" date="2020-03" db="EMBL/GenBank/DDBJ databases">
        <title>Whole genome shotgun sequence of Phytohabitans houttuyneae NBRC 108639.</title>
        <authorList>
            <person name="Komaki H."/>
            <person name="Tamura T."/>
        </authorList>
    </citation>
    <scope>NUCLEOTIDE SEQUENCE [LARGE SCALE GENOMIC DNA]</scope>
    <source>
        <strain evidence="2 3">NBRC 108639</strain>
    </source>
</reference>
<dbReference type="SUPFAM" id="SSF55961">
    <property type="entry name" value="Bet v1-like"/>
    <property type="match status" value="1"/>
</dbReference>
<gene>
    <name evidence="2" type="ORF">Phou_056170</name>
</gene>
<dbReference type="RefSeq" id="WP_173060630.1">
    <property type="nucleotide sequence ID" value="NZ_BAABGO010000023.1"/>
</dbReference>
<dbReference type="InterPro" id="IPR023393">
    <property type="entry name" value="START-like_dom_sf"/>
</dbReference>
<accession>A0A6V8KIA2</accession>
<reference evidence="2 3" key="2">
    <citation type="submission" date="2020-03" db="EMBL/GenBank/DDBJ databases">
        <authorList>
            <person name="Ichikawa N."/>
            <person name="Kimura A."/>
            <person name="Kitahashi Y."/>
            <person name="Uohara A."/>
        </authorList>
    </citation>
    <scope>NUCLEOTIDE SEQUENCE [LARGE SCALE GENOMIC DNA]</scope>
    <source>
        <strain evidence="2 3">NBRC 108639</strain>
    </source>
</reference>
<keyword evidence="3" id="KW-1185">Reference proteome</keyword>
<proteinExistence type="predicted"/>
<dbReference type="InterPro" id="IPR005031">
    <property type="entry name" value="COQ10_START"/>
</dbReference>
<comment type="caution">
    <text evidence="2">The sequence shown here is derived from an EMBL/GenBank/DDBJ whole genome shotgun (WGS) entry which is preliminary data.</text>
</comment>
<evidence type="ECO:0000313" key="2">
    <source>
        <dbReference type="EMBL" id="GFJ81437.1"/>
    </source>
</evidence>
<dbReference type="Gene3D" id="3.30.530.20">
    <property type="match status" value="1"/>
</dbReference>
<evidence type="ECO:0000259" key="1">
    <source>
        <dbReference type="Pfam" id="PF03364"/>
    </source>
</evidence>
<dbReference type="Proteomes" id="UP000482800">
    <property type="component" value="Unassembled WGS sequence"/>
</dbReference>
<evidence type="ECO:0000313" key="3">
    <source>
        <dbReference type="Proteomes" id="UP000482800"/>
    </source>
</evidence>
<sequence>MRKVILDAVIFGERAETVFENVLQFRLYPELSPHVQSTTVYESRPNPTGSSSWELLFRSGLLTWSETERYLKEELRVEFEQTDGDFDEFGGFWTFEQDGDDCVLHFECDFDFGIDSLAGILDPIAERVIKETVAWAIVGLHEKVRLGGDLELVPVTDGAGMAGARNSN</sequence>
<dbReference type="Pfam" id="PF03364">
    <property type="entry name" value="Polyketide_cyc"/>
    <property type="match status" value="1"/>
</dbReference>
<name>A0A6V8KIA2_9ACTN</name>
<organism evidence="2 3">
    <name type="scientific">Phytohabitans houttuyneae</name>
    <dbReference type="NCBI Taxonomy" id="1076126"/>
    <lineage>
        <taxon>Bacteria</taxon>
        <taxon>Bacillati</taxon>
        <taxon>Actinomycetota</taxon>
        <taxon>Actinomycetes</taxon>
        <taxon>Micromonosporales</taxon>
        <taxon>Micromonosporaceae</taxon>
    </lineage>
</organism>
<protein>
    <recommendedName>
        <fullName evidence="1">Coenzyme Q-binding protein COQ10 START domain-containing protein</fullName>
    </recommendedName>
</protein>
<dbReference type="EMBL" id="BLPF01000002">
    <property type="protein sequence ID" value="GFJ81437.1"/>
    <property type="molecule type" value="Genomic_DNA"/>
</dbReference>
<dbReference type="AlphaFoldDB" id="A0A6V8KIA2"/>
<feature type="domain" description="Coenzyme Q-binding protein COQ10 START" evidence="1">
    <location>
        <begin position="15"/>
        <end position="133"/>
    </location>
</feature>